<dbReference type="Proteomes" id="UP000614350">
    <property type="component" value="Unassembled WGS sequence"/>
</dbReference>
<feature type="region of interest" description="Disordered" evidence="1">
    <location>
        <begin position="33"/>
        <end position="114"/>
    </location>
</feature>
<dbReference type="EMBL" id="JACSEA010000002">
    <property type="protein sequence ID" value="KAF7407672.1"/>
    <property type="molecule type" value="Genomic_DNA"/>
</dbReference>
<keyword evidence="3" id="KW-1185">Reference proteome</keyword>
<evidence type="ECO:0000313" key="2">
    <source>
        <dbReference type="EMBL" id="KAF7407672.1"/>
    </source>
</evidence>
<name>A0A834NFR3_VESVU</name>
<reference evidence="2" key="1">
    <citation type="journal article" date="2020" name="G3 (Bethesda)">
        <title>High-Quality Assemblies for Three Invasive Social Wasps from the &lt;i&gt;Vespula&lt;/i&gt; Genus.</title>
        <authorList>
            <person name="Harrop T.W.R."/>
            <person name="Guhlin J."/>
            <person name="McLaughlin G.M."/>
            <person name="Permina E."/>
            <person name="Stockwell P."/>
            <person name="Gilligan J."/>
            <person name="Le Lec M.F."/>
            <person name="Gruber M.A.M."/>
            <person name="Quinn O."/>
            <person name="Lovegrove M."/>
            <person name="Duncan E.J."/>
            <person name="Remnant E.J."/>
            <person name="Van Eeckhoven J."/>
            <person name="Graham B."/>
            <person name="Knapp R.A."/>
            <person name="Langford K.W."/>
            <person name="Kronenberg Z."/>
            <person name="Press M.O."/>
            <person name="Eacker S.M."/>
            <person name="Wilson-Rankin E.E."/>
            <person name="Purcell J."/>
            <person name="Lester P.J."/>
            <person name="Dearden P.K."/>
        </authorList>
    </citation>
    <scope>NUCLEOTIDE SEQUENCE</scope>
    <source>
        <strain evidence="2">Marl-1</strain>
    </source>
</reference>
<proteinExistence type="predicted"/>
<dbReference type="AlphaFoldDB" id="A0A834NFR3"/>
<organism evidence="2 3">
    <name type="scientific">Vespula vulgaris</name>
    <name type="common">Yellow jacket</name>
    <name type="synonym">Wasp</name>
    <dbReference type="NCBI Taxonomy" id="7454"/>
    <lineage>
        <taxon>Eukaryota</taxon>
        <taxon>Metazoa</taxon>
        <taxon>Ecdysozoa</taxon>
        <taxon>Arthropoda</taxon>
        <taxon>Hexapoda</taxon>
        <taxon>Insecta</taxon>
        <taxon>Pterygota</taxon>
        <taxon>Neoptera</taxon>
        <taxon>Endopterygota</taxon>
        <taxon>Hymenoptera</taxon>
        <taxon>Apocrita</taxon>
        <taxon>Aculeata</taxon>
        <taxon>Vespoidea</taxon>
        <taxon>Vespidae</taxon>
        <taxon>Vespinae</taxon>
        <taxon>Vespula</taxon>
    </lineage>
</organism>
<accession>A0A834NFR3</accession>
<protein>
    <submittedName>
        <fullName evidence="2">Uncharacterized protein</fullName>
    </submittedName>
</protein>
<evidence type="ECO:0000256" key="1">
    <source>
        <dbReference type="SAM" id="MobiDB-lite"/>
    </source>
</evidence>
<sequence length="114" mass="13137">MGEGIDTSSSVATLRVASLVVKRFFLFLPFTKLEEEEEDDDDDDDDDDDEEEEKEEEYDDEEEESEERVCSSVWIMSHPDGGYGRGKMKREELSRMPGPDEYGKDPAARYRVPT</sequence>
<evidence type="ECO:0000313" key="3">
    <source>
        <dbReference type="Proteomes" id="UP000614350"/>
    </source>
</evidence>
<comment type="caution">
    <text evidence="2">The sequence shown here is derived from an EMBL/GenBank/DDBJ whole genome shotgun (WGS) entry which is preliminary data.</text>
</comment>
<gene>
    <name evidence="2" type="ORF">HZH66_002209</name>
</gene>
<feature type="compositionally biased region" description="Acidic residues" evidence="1">
    <location>
        <begin position="34"/>
        <end position="66"/>
    </location>
</feature>